<evidence type="ECO:0000313" key="11">
    <source>
        <dbReference type="EMBL" id="KAJ2783192.1"/>
    </source>
</evidence>
<evidence type="ECO:0000256" key="7">
    <source>
        <dbReference type="ARBA" id="ARBA00022679"/>
    </source>
</evidence>
<dbReference type="EC" id="2.4.2.9" evidence="4"/>
<evidence type="ECO:0000256" key="8">
    <source>
        <dbReference type="ARBA" id="ARBA00022741"/>
    </source>
</evidence>
<evidence type="ECO:0000256" key="9">
    <source>
        <dbReference type="ARBA" id="ARBA00023134"/>
    </source>
</evidence>
<comment type="caution">
    <text evidence="11">The sequence shown here is derived from an EMBL/GenBank/DDBJ whole genome shotgun (WGS) entry which is preliminary data.</text>
</comment>
<evidence type="ECO:0000256" key="1">
    <source>
        <dbReference type="ARBA" id="ARBA00001946"/>
    </source>
</evidence>
<sequence length="223" mass="25052">MSSLTEQASKHPRLHQLPQTHQLKALMTIIRDAETKRGDFVFYSDRVIRLLVEEGLNYLPVVDKEVTTPMGVPFQGVAFEGRICGVSIMRAGESMEQGLRDVCTSVRIGKVLIQRDERTAQPKLYYSKLPRDISDRWVLLLDPMLATGGSAMKCIEVLLEAGVREDRILFINLICSPEGALTMLEKFSKMQIVTAEIDEGIDARKFILPGLGDFGDRYFGTED</sequence>
<dbReference type="CDD" id="cd06223">
    <property type="entry name" value="PRTases_typeI"/>
    <property type="match status" value="1"/>
</dbReference>
<dbReference type="InterPro" id="IPR000836">
    <property type="entry name" value="PRTase_dom"/>
</dbReference>
<dbReference type="Gene3D" id="3.40.50.2020">
    <property type="match status" value="1"/>
</dbReference>
<dbReference type="NCBIfam" id="NF001097">
    <property type="entry name" value="PRK00129.1"/>
    <property type="match status" value="1"/>
</dbReference>
<dbReference type="Proteomes" id="UP001140217">
    <property type="component" value="Unassembled WGS sequence"/>
</dbReference>
<feature type="domain" description="Phosphoribosyltransferase" evidence="10">
    <location>
        <begin position="18"/>
        <end position="221"/>
    </location>
</feature>
<keyword evidence="8" id="KW-0547">Nucleotide-binding</keyword>
<evidence type="ECO:0000256" key="4">
    <source>
        <dbReference type="ARBA" id="ARBA00011894"/>
    </source>
</evidence>
<protein>
    <recommendedName>
        <fullName evidence="4">uracil phosphoribosyltransferase</fullName>
        <ecNumber evidence="4">2.4.2.9</ecNumber>
    </recommendedName>
</protein>
<proteinExistence type="inferred from homology"/>
<comment type="pathway">
    <text evidence="2">Pyrimidine metabolism; UMP biosynthesis via salvage pathway; UMP from uracil: step 1/1.</text>
</comment>
<gene>
    <name evidence="11" type="primary">FUR1</name>
    <name evidence="11" type="ORF">H4R18_001859</name>
</gene>
<dbReference type="Pfam" id="PF14681">
    <property type="entry name" value="UPRTase"/>
    <property type="match status" value="1"/>
</dbReference>
<organism evidence="11 12">
    <name type="scientific">Coemansia javaensis</name>
    <dbReference type="NCBI Taxonomy" id="2761396"/>
    <lineage>
        <taxon>Eukaryota</taxon>
        <taxon>Fungi</taxon>
        <taxon>Fungi incertae sedis</taxon>
        <taxon>Zoopagomycota</taxon>
        <taxon>Kickxellomycotina</taxon>
        <taxon>Kickxellomycetes</taxon>
        <taxon>Kickxellales</taxon>
        <taxon>Kickxellaceae</taxon>
        <taxon>Coemansia</taxon>
    </lineage>
</organism>
<accession>A0A9W8HBI6</accession>
<keyword evidence="7 11" id="KW-0808">Transferase</keyword>
<dbReference type="GO" id="GO:0008655">
    <property type="term" value="P:pyrimidine-containing compound salvage"/>
    <property type="evidence" value="ECO:0007669"/>
    <property type="project" value="UniProtKB-ARBA"/>
</dbReference>
<name>A0A9W8HBI6_9FUNG</name>
<evidence type="ECO:0000256" key="3">
    <source>
        <dbReference type="ARBA" id="ARBA00009516"/>
    </source>
</evidence>
<dbReference type="SUPFAM" id="SSF53271">
    <property type="entry name" value="PRTase-like"/>
    <property type="match status" value="1"/>
</dbReference>
<evidence type="ECO:0000313" key="12">
    <source>
        <dbReference type="Proteomes" id="UP001140217"/>
    </source>
</evidence>
<dbReference type="AlphaFoldDB" id="A0A9W8HBI6"/>
<evidence type="ECO:0000256" key="2">
    <source>
        <dbReference type="ARBA" id="ARBA00005180"/>
    </source>
</evidence>
<comment type="cofactor">
    <cofactor evidence="1">
        <name>Mg(2+)</name>
        <dbReference type="ChEBI" id="CHEBI:18420"/>
    </cofactor>
</comment>
<dbReference type="InterPro" id="IPR029057">
    <property type="entry name" value="PRTase-like"/>
</dbReference>
<keyword evidence="12" id="KW-1185">Reference proteome</keyword>
<dbReference type="OrthoDB" id="106623at2759"/>
<keyword evidence="5" id="KW-0021">Allosteric enzyme</keyword>
<evidence type="ECO:0000256" key="6">
    <source>
        <dbReference type="ARBA" id="ARBA00022676"/>
    </source>
</evidence>
<keyword evidence="6 11" id="KW-0328">Glycosyltransferase</keyword>
<dbReference type="FunFam" id="3.40.50.2020:FF:000023">
    <property type="entry name" value="Probable uracil phosphoribosyltransferase"/>
    <property type="match status" value="1"/>
</dbReference>
<reference evidence="11" key="1">
    <citation type="submission" date="2022-07" db="EMBL/GenBank/DDBJ databases">
        <title>Phylogenomic reconstructions and comparative analyses of Kickxellomycotina fungi.</title>
        <authorList>
            <person name="Reynolds N.K."/>
            <person name="Stajich J.E."/>
            <person name="Barry K."/>
            <person name="Grigoriev I.V."/>
            <person name="Crous P."/>
            <person name="Smith M.E."/>
        </authorList>
    </citation>
    <scope>NUCLEOTIDE SEQUENCE</scope>
    <source>
        <strain evidence="11">NBRC 105414</strain>
    </source>
</reference>
<dbReference type="EMBL" id="JANBUL010000053">
    <property type="protein sequence ID" value="KAJ2783192.1"/>
    <property type="molecule type" value="Genomic_DNA"/>
</dbReference>
<dbReference type="GO" id="GO:0005525">
    <property type="term" value="F:GTP binding"/>
    <property type="evidence" value="ECO:0007669"/>
    <property type="project" value="UniProtKB-KW"/>
</dbReference>
<evidence type="ECO:0000259" key="10">
    <source>
        <dbReference type="Pfam" id="PF14681"/>
    </source>
</evidence>
<keyword evidence="9" id="KW-0342">GTP-binding</keyword>
<dbReference type="GO" id="GO:0004845">
    <property type="term" value="F:uracil phosphoribosyltransferase activity"/>
    <property type="evidence" value="ECO:0007669"/>
    <property type="project" value="UniProtKB-EC"/>
</dbReference>
<comment type="similarity">
    <text evidence="3">Belongs to the UPRTase family.</text>
</comment>
<evidence type="ECO:0000256" key="5">
    <source>
        <dbReference type="ARBA" id="ARBA00022533"/>
    </source>
</evidence>